<dbReference type="eggNOG" id="ENOG503018P">
    <property type="taxonomic scope" value="Bacteria"/>
</dbReference>
<organism evidence="1 2">
    <name type="scientific">Rhizobium mesoamericanum STM3625</name>
    <dbReference type="NCBI Taxonomy" id="1211777"/>
    <lineage>
        <taxon>Bacteria</taxon>
        <taxon>Pseudomonadati</taxon>
        <taxon>Pseudomonadota</taxon>
        <taxon>Alphaproteobacteria</taxon>
        <taxon>Hyphomicrobiales</taxon>
        <taxon>Rhizobiaceae</taxon>
        <taxon>Rhizobium/Agrobacterium group</taxon>
        <taxon>Rhizobium</taxon>
    </lineage>
</organism>
<gene>
    <name evidence="1" type="ORF">BN77_p11272</name>
</gene>
<dbReference type="EMBL" id="CANI01000039">
    <property type="protein sequence ID" value="CCM78587.1"/>
    <property type="molecule type" value="Genomic_DNA"/>
</dbReference>
<protein>
    <submittedName>
        <fullName evidence="1">Uncharacterized protein</fullName>
    </submittedName>
</protein>
<keyword evidence="2" id="KW-1185">Reference proteome</keyword>
<reference evidence="1 2" key="1">
    <citation type="journal article" date="2013" name="Genome Announc.">
        <title>Draft Genome Sequence of Rhizobium mesoamericanum STM3625, a Nitrogen-Fixing Symbiont of Mimosa pudica Isolated in French Guiana (South America).</title>
        <authorList>
            <person name="Moulin L."/>
            <person name="Mornico D."/>
            <person name="Melkonian R."/>
            <person name="Klonowska A."/>
        </authorList>
    </citation>
    <scope>NUCLEOTIDE SEQUENCE [LARGE SCALE GENOMIC DNA]</scope>
    <source>
        <strain evidence="1 2">STM3625</strain>
    </source>
</reference>
<accession>K0Q2X9</accession>
<dbReference type="Proteomes" id="UP000009319">
    <property type="component" value="Unassembled WGS sequence"/>
</dbReference>
<dbReference type="RefSeq" id="WP_007537711.1">
    <property type="nucleotide sequence ID" value="NZ_HF536773.1"/>
</dbReference>
<sequence length="70" mass="7578">MQLPTFITLEDVEVEVLTSVIGAWCQTNQIDPDSECARAVTATALDLMEAGFRTRESLSIALANALHPDS</sequence>
<dbReference type="AlphaFoldDB" id="K0Q2X9"/>
<proteinExistence type="predicted"/>
<comment type="caution">
    <text evidence="1">The sequence shown here is derived from an EMBL/GenBank/DDBJ whole genome shotgun (WGS) entry which is preliminary data.</text>
</comment>
<evidence type="ECO:0000313" key="2">
    <source>
        <dbReference type="Proteomes" id="UP000009319"/>
    </source>
</evidence>
<evidence type="ECO:0000313" key="1">
    <source>
        <dbReference type="EMBL" id="CCM78587.1"/>
    </source>
</evidence>
<name>K0Q2X9_9HYPH</name>
<dbReference type="HOGENOM" id="CLU_2755118_0_0_5"/>